<evidence type="ECO:0000313" key="2">
    <source>
        <dbReference type="Proteomes" id="UP000070376"/>
    </source>
</evidence>
<dbReference type="AlphaFoldDB" id="A0A133KH51"/>
<accession>A0A133KH51</accession>
<reference evidence="2" key="1">
    <citation type="submission" date="2016-01" db="EMBL/GenBank/DDBJ databases">
        <authorList>
            <person name="Mitreva M."/>
            <person name="Pepin K.H."/>
            <person name="Mihindukulasuriya K.A."/>
            <person name="Fulton R."/>
            <person name="Fronick C."/>
            <person name="O'Laughlin M."/>
            <person name="Miner T."/>
            <person name="Herter B."/>
            <person name="Rosa B.A."/>
            <person name="Cordes M."/>
            <person name="Tomlinson C."/>
            <person name="Wollam A."/>
            <person name="Palsikar V.B."/>
            <person name="Mardis E.R."/>
            <person name="Wilson R.K."/>
        </authorList>
    </citation>
    <scope>NUCLEOTIDE SEQUENCE [LARGE SCALE GENOMIC DNA]</scope>
    <source>
        <strain evidence="2">GED7749B</strain>
    </source>
</reference>
<dbReference type="EMBL" id="LRPN01000135">
    <property type="protein sequence ID" value="KWZ78764.1"/>
    <property type="molecule type" value="Genomic_DNA"/>
</dbReference>
<dbReference type="Proteomes" id="UP000070376">
    <property type="component" value="Unassembled WGS sequence"/>
</dbReference>
<dbReference type="PATRIC" id="fig|1398.22.peg.2868"/>
<comment type="caution">
    <text evidence="1">The sequence shown here is derived from an EMBL/GenBank/DDBJ whole genome shotgun (WGS) entry which is preliminary data.</text>
</comment>
<organism evidence="1 2">
    <name type="scientific">Heyndrickxia coagulans</name>
    <name type="common">Weizmannia coagulans</name>
    <dbReference type="NCBI Taxonomy" id="1398"/>
    <lineage>
        <taxon>Bacteria</taxon>
        <taxon>Bacillati</taxon>
        <taxon>Bacillota</taxon>
        <taxon>Bacilli</taxon>
        <taxon>Bacillales</taxon>
        <taxon>Bacillaceae</taxon>
        <taxon>Heyndrickxia</taxon>
    </lineage>
</organism>
<name>A0A133KH51_HEYCO</name>
<protein>
    <submittedName>
        <fullName evidence="1">Uncharacterized protein</fullName>
    </submittedName>
</protein>
<evidence type="ECO:0000313" key="1">
    <source>
        <dbReference type="EMBL" id="KWZ78764.1"/>
    </source>
</evidence>
<proteinExistence type="predicted"/>
<sequence length="73" mass="8421">MLSLYPICLQALSQNIVESFCENDDFIFSYVESAFKCKLCKTLTLKLLSKLSAALPNLEILLIQQTLYRLRFL</sequence>
<gene>
    <name evidence="1" type="ORF">HMPREF3213_02863</name>
</gene>